<dbReference type="GO" id="GO:0008610">
    <property type="term" value="P:lipid biosynthetic process"/>
    <property type="evidence" value="ECO:0007669"/>
    <property type="project" value="UniProtKB-ARBA"/>
</dbReference>
<dbReference type="Pfam" id="PF13193">
    <property type="entry name" value="AMP-binding_C"/>
    <property type="match status" value="1"/>
</dbReference>
<dbReference type="Gene3D" id="2.30.38.10">
    <property type="entry name" value="Luciferase, Domain 3"/>
    <property type="match status" value="1"/>
</dbReference>
<dbReference type="SUPFAM" id="SSF47336">
    <property type="entry name" value="ACP-like"/>
    <property type="match status" value="1"/>
</dbReference>
<name>A0A6H9YSS0_9ACTN</name>
<dbReference type="CDD" id="cd19540">
    <property type="entry name" value="LCL_NRPS-like"/>
    <property type="match status" value="1"/>
</dbReference>
<dbReference type="InterPro" id="IPR045851">
    <property type="entry name" value="AMP-bd_C_sf"/>
</dbReference>
<dbReference type="InterPro" id="IPR020806">
    <property type="entry name" value="PKS_PP-bd"/>
</dbReference>
<dbReference type="PROSITE" id="PS50075">
    <property type="entry name" value="CARRIER"/>
    <property type="match status" value="1"/>
</dbReference>
<dbReference type="RefSeq" id="WP_151564773.1">
    <property type="nucleotide sequence ID" value="NZ_WBMT01000014.1"/>
</dbReference>
<dbReference type="InterPro" id="IPR009081">
    <property type="entry name" value="PP-bd_ACP"/>
</dbReference>
<feature type="non-terminal residue" evidence="5">
    <location>
        <position position="1809"/>
    </location>
</feature>
<dbReference type="InterPro" id="IPR025110">
    <property type="entry name" value="AMP-bd_C"/>
</dbReference>
<dbReference type="Gene3D" id="3.40.50.980">
    <property type="match status" value="2"/>
</dbReference>
<dbReference type="SUPFAM" id="SSF56801">
    <property type="entry name" value="Acetyl-CoA synthetase-like"/>
    <property type="match status" value="2"/>
</dbReference>
<dbReference type="FunFam" id="3.30.300.30:FF:000010">
    <property type="entry name" value="Enterobactin synthetase component F"/>
    <property type="match status" value="1"/>
</dbReference>
<evidence type="ECO:0000256" key="1">
    <source>
        <dbReference type="ARBA" id="ARBA00001957"/>
    </source>
</evidence>
<keyword evidence="6" id="KW-1185">Reference proteome</keyword>
<reference evidence="5 6" key="1">
    <citation type="submission" date="2019-09" db="EMBL/GenBank/DDBJ databases">
        <title>Actinomadura physcomitrii sp. nov., a novel actinomycete isolated from moss [Physcomitrium sphaericum (Ludw) Fuernr].</title>
        <authorList>
            <person name="Zhuang X."/>
            <person name="Liu C."/>
        </authorList>
    </citation>
    <scope>NUCLEOTIDE SEQUENCE [LARGE SCALE GENOMIC DNA]</scope>
    <source>
        <strain evidence="5 6">HMC1</strain>
    </source>
</reference>
<dbReference type="Pfam" id="PF00550">
    <property type="entry name" value="PP-binding"/>
    <property type="match status" value="1"/>
</dbReference>
<dbReference type="InterPro" id="IPR042099">
    <property type="entry name" value="ANL_N_sf"/>
</dbReference>
<dbReference type="Pfam" id="PF00668">
    <property type="entry name" value="Condensation"/>
    <property type="match status" value="2"/>
</dbReference>
<dbReference type="PANTHER" id="PTHR45527:SF1">
    <property type="entry name" value="FATTY ACID SYNTHASE"/>
    <property type="match status" value="1"/>
</dbReference>
<dbReference type="InterPro" id="IPR023213">
    <property type="entry name" value="CAT-like_dom_sf"/>
</dbReference>
<dbReference type="Gene3D" id="3.30.559.30">
    <property type="entry name" value="Nonribosomal peptide synthetase, condensation domain"/>
    <property type="match status" value="2"/>
</dbReference>
<evidence type="ECO:0000259" key="4">
    <source>
        <dbReference type="PROSITE" id="PS50075"/>
    </source>
</evidence>
<evidence type="ECO:0000256" key="3">
    <source>
        <dbReference type="ARBA" id="ARBA00022553"/>
    </source>
</evidence>
<accession>A0A6H9YSS0</accession>
<dbReference type="NCBIfam" id="TIGR01733">
    <property type="entry name" value="AA-adenyl-dom"/>
    <property type="match status" value="1"/>
</dbReference>
<evidence type="ECO:0000313" key="6">
    <source>
        <dbReference type="Proteomes" id="UP000468735"/>
    </source>
</evidence>
<dbReference type="Gene3D" id="3.30.559.10">
    <property type="entry name" value="Chloramphenicol acetyltransferase-like domain"/>
    <property type="match status" value="2"/>
</dbReference>
<dbReference type="InterPro" id="IPR020845">
    <property type="entry name" value="AMP-binding_CS"/>
</dbReference>
<keyword evidence="2" id="KW-0596">Phosphopantetheine</keyword>
<dbReference type="InterPro" id="IPR036736">
    <property type="entry name" value="ACP-like_sf"/>
</dbReference>
<dbReference type="Gene3D" id="1.10.1200.10">
    <property type="entry name" value="ACP-like"/>
    <property type="match status" value="1"/>
</dbReference>
<sequence length="1809" mass="197329">MNRGDLEDILPLSPLQQGFFFHALYDADTGSGGRDVYTAQIVLDLDGPLDAAALRTAADTLLRRHSNLRAAFWHEDLSKPVQVIPRGVELPWEELDVADEAEADAVVARERTRRFDVTAPPLLRFVLVRLGAERHRLVFTNHHILLDGWSTPILATELFTLYVQGGHDSGFPRVTPYKNYLAWLSQQDRGAAEKAWQAALDGVTEPSLVAPDAAGRPPVLPERTITELDERLTKKLQRAARRHGVTLSTVLQGAWGLVLGRLLGTNDVVFGSTVSGRPAELPGVEQMIGLFINTLPVRVRYRPDEPLSALMERLQDEQADLLPHHHLGLTDIQRVAGHGQLFDTMTVLENYPFDPASMDGSLNGVRISGAESYDATHFPLSFVAVPGPGLSLRLHYRPDVYEKDVVEALLARIRRFLEAFAADSGQAIGAVELAGEDERARLAAWNDTAAELRPGTLPELFEAQAARTPDDVALVWGDLSLTYAELNARANRLAHELIARGVGPEDRVALVLPRIPEIVVSILGVLKAGAAYVPIDPEYPADRIAHMLDDCRPALTIRENLDVTGRPSHDPERRASARNSAYVIYTSGSTGRPKGVVVPHAGVLNYFEAHRAAFFDPAIEAAGGRRMRFAHLSSFSFDTSWMGLLWMMYGHELHLIDDETRRDVEAYTAYVAKARIDLVNTTPSHFQSLREAGLLADDGRHRPSQLLLGGEAISAALWDELRALPGVTTRNFYGPTESTIDTMNQVVGLSERPTVGGPYRNTRSYVLDAALQPVPPGIPGELYLAGVQLARGYFDRPGMTAERFVADPFGDPGDRMYRTGDLARWTAEGTVEYLGRVDDQVKIRGYRVELGEIESVVGAYPGVTQAAVVVREDTPGDKRLAAYVAGEVDVAALRRHVAANLPGYMVPSFTVLEALPLTVHGKLDRRALPAPDTGASVSRAPRSPREEILAGLFAEVLGVARVGVDDGFFALGGDSLIATRLVGRIRSALGVELPLRALFEAPTVAGLAERLAEASGEVRPALARAERRPDIVPLSYAQQRLWFLNRFEGRSATFNMPAALRLVGDIDHAALQAALGDVVTRHESLRTIFPDGSGTARQLVLDPAVARPRLTVTETDEARLSAELAAVVGQGFDLSIEPPLRVRLFSLGGDVHVLMLVLHHIAADGWSMAPLARDVIVAYAARREGKAPDWAPLPVQYADYTLWQQELFGSEDDPESLISRQIAYWTQALAGIPDQLELPADRPRPAEASHRGATFAFELDADLHARLLKVARESGASLFMVMQAAYAALLTRLGAGTDVPIGSPIAGRTDEALDDLVGMFVNMLVLRTDTSGDPSFRELIGRVKETDLAAYAHQDLPFERLVEVLNPARSMSRHPLFQVALSFQNNPEARLELEGLSGGTEPLPSGAAKYDLCLYVEERHGDDGAPAGIEAGLEYALDLFDPATAESIAARFERLVRELLDAPDEPISTAEILDRAERRTILRKWAGGAAGSVGRTTIPELFEAQVALRPDAAAVSFEGVTLSYGEVNARANRLARHLVAQGVGPEQFVALKLPRSADLVIAVLAVLKSGAAYVPIDPDYPADRIAYMLEDARPVLTLDSVEVPGEYADSNLGVAVSPDNPAYVIYTSGSTGRPKGVVVPHQNVVRLLRSTEPWFDFGPDDVWTLFHSYAFDFTVWELWGSLLYGGRLVVVPFMVSRSPDDFLKLLVAERVTVLNQTPSAFYQLMVADRDNPGADLALRYVVFGGEALELGRLEDWYGRHADDAPTLVNMYGITETTVHVSYVALDRAYAATAPGSIIGTGIPDLRVYV</sequence>
<dbReference type="Gene3D" id="3.40.50.12780">
    <property type="entry name" value="N-terminal domain of ligase-like"/>
    <property type="match status" value="1"/>
</dbReference>
<dbReference type="PANTHER" id="PTHR45527">
    <property type="entry name" value="NONRIBOSOMAL PEPTIDE SYNTHETASE"/>
    <property type="match status" value="1"/>
</dbReference>
<dbReference type="OrthoDB" id="3671989at2"/>
<gene>
    <name evidence="5" type="ORF">F8566_27655</name>
</gene>
<dbReference type="CDD" id="cd19543">
    <property type="entry name" value="DCL_NRPS"/>
    <property type="match status" value="1"/>
</dbReference>
<keyword evidence="3" id="KW-0597">Phosphoprotein</keyword>
<comment type="caution">
    <text evidence="5">The sequence shown here is derived from an EMBL/GenBank/DDBJ whole genome shotgun (WGS) entry which is preliminary data.</text>
</comment>
<dbReference type="CDD" id="cd05930">
    <property type="entry name" value="A_NRPS"/>
    <property type="match status" value="1"/>
</dbReference>
<dbReference type="InterPro" id="IPR006162">
    <property type="entry name" value="Ppantetheine_attach_site"/>
</dbReference>
<dbReference type="GO" id="GO:0044550">
    <property type="term" value="P:secondary metabolite biosynthetic process"/>
    <property type="evidence" value="ECO:0007669"/>
    <property type="project" value="TreeGrafter"/>
</dbReference>
<dbReference type="FunFam" id="1.10.1200.10:FF:000016">
    <property type="entry name" value="Non-ribosomal peptide synthase"/>
    <property type="match status" value="1"/>
</dbReference>
<evidence type="ECO:0000313" key="5">
    <source>
        <dbReference type="EMBL" id="KAB2345061.1"/>
    </source>
</evidence>
<dbReference type="GO" id="GO:0043041">
    <property type="term" value="P:amino acid activation for nonribosomal peptide biosynthetic process"/>
    <property type="evidence" value="ECO:0007669"/>
    <property type="project" value="TreeGrafter"/>
</dbReference>
<dbReference type="SMART" id="SM00823">
    <property type="entry name" value="PKS_PP"/>
    <property type="match status" value="1"/>
</dbReference>
<dbReference type="GO" id="GO:0031177">
    <property type="term" value="F:phosphopantetheine binding"/>
    <property type="evidence" value="ECO:0007669"/>
    <property type="project" value="InterPro"/>
</dbReference>
<dbReference type="GO" id="GO:0072330">
    <property type="term" value="P:monocarboxylic acid biosynthetic process"/>
    <property type="evidence" value="ECO:0007669"/>
    <property type="project" value="UniProtKB-ARBA"/>
</dbReference>
<dbReference type="Proteomes" id="UP000468735">
    <property type="component" value="Unassembled WGS sequence"/>
</dbReference>
<dbReference type="GO" id="GO:0003824">
    <property type="term" value="F:catalytic activity"/>
    <property type="evidence" value="ECO:0007669"/>
    <property type="project" value="InterPro"/>
</dbReference>
<protein>
    <submittedName>
        <fullName evidence="5">Amino acid adenylation domain-containing protein</fullName>
    </submittedName>
</protein>
<organism evidence="5 6">
    <name type="scientific">Actinomadura rudentiformis</name>
    <dbReference type="NCBI Taxonomy" id="359158"/>
    <lineage>
        <taxon>Bacteria</taxon>
        <taxon>Bacillati</taxon>
        <taxon>Actinomycetota</taxon>
        <taxon>Actinomycetes</taxon>
        <taxon>Streptosporangiales</taxon>
        <taxon>Thermomonosporaceae</taxon>
        <taxon>Actinomadura</taxon>
    </lineage>
</organism>
<dbReference type="Pfam" id="PF00501">
    <property type="entry name" value="AMP-binding"/>
    <property type="match status" value="2"/>
</dbReference>
<dbReference type="FunFam" id="2.30.38.10:FF:000001">
    <property type="entry name" value="Non-ribosomal peptide synthetase PvdI"/>
    <property type="match status" value="1"/>
</dbReference>
<dbReference type="GO" id="GO:0005829">
    <property type="term" value="C:cytosol"/>
    <property type="evidence" value="ECO:0007669"/>
    <property type="project" value="TreeGrafter"/>
</dbReference>
<dbReference type="SUPFAM" id="SSF52777">
    <property type="entry name" value="CoA-dependent acyltransferases"/>
    <property type="match status" value="4"/>
</dbReference>
<evidence type="ECO:0000256" key="2">
    <source>
        <dbReference type="ARBA" id="ARBA00022450"/>
    </source>
</evidence>
<feature type="domain" description="Carrier" evidence="4">
    <location>
        <begin position="940"/>
        <end position="1015"/>
    </location>
</feature>
<dbReference type="InterPro" id="IPR001242">
    <property type="entry name" value="Condensation_dom"/>
</dbReference>
<dbReference type="Gene3D" id="3.30.300.30">
    <property type="match status" value="1"/>
</dbReference>
<proteinExistence type="predicted"/>
<dbReference type="PROSITE" id="PS00012">
    <property type="entry name" value="PHOSPHOPANTETHEINE"/>
    <property type="match status" value="1"/>
</dbReference>
<dbReference type="InterPro" id="IPR010071">
    <property type="entry name" value="AA_adenyl_dom"/>
</dbReference>
<dbReference type="EMBL" id="WBMT01000014">
    <property type="protein sequence ID" value="KAB2345061.1"/>
    <property type="molecule type" value="Genomic_DNA"/>
</dbReference>
<comment type="cofactor">
    <cofactor evidence="1">
        <name>pantetheine 4'-phosphate</name>
        <dbReference type="ChEBI" id="CHEBI:47942"/>
    </cofactor>
</comment>
<dbReference type="InterPro" id="IPR000873">
    <property type="entry name" value="AMP-dep_synth/lig_dom"/>
</dbReference>
<dbReference type="FunFam" id="3.40.50.980:FF:000002">
    <property type="entry name" value="Enterobactin synthetase component F"/>
    <property type="match status" value="1"/>
</dbReference>
<dbReference type="PROSITE" id="PS00455">
    <property type="entry name" value="AMP_BINDING"/>
    <property type="match status" value="2"/>
</dbReference>